<evidence type="ECO:0000313" key="3">
    <source>
        <dbReference type="Proteomes" id="UP000249248"/>
    </source>
</evidence>
<dbReference type="AlphaFoldDB" id="A0A2W1NJR4"/>
<dbReference type="EMBL" id="QKSB01000002">
    <property type="protein sequence ID" value="PZE18196.1"/>
    <property type="molecule type" value="Genomic_DNA"/>
</dbReference>
<evidence type="ECO:0008006" key="4">
    <source>
        <dbReference type="Google" id="ProtNLM"/>
    </source>
</evidence>
<gene>
    <name evidence="2" type="ORF">DNU06_06165</name>
</gene>
<dbReference type="RefSeq" id="WP_111062349.1">
    <property type="nucleotide sequence ID" value="NZ_JBHUCU010000002.1"/>
</dbReference>
<proteinExistence type="predicted"/>
<dbReference type="Proteomes" id="UP000249248">
    <property type="component" value="Unassembled WGS sequence"/>
</dbReference>
<organism evidence="2 3">
    <name type="scientific">Putridiphycobacter roseus</name>
    <dbReference type="NCBI Taxonomy" id="2219161"/>
    <lineage>
        <taxon>Bacteria</taxon>
        <taxon>Pseudomonadati</taxon>
        <taxon>Bacteroidota</taxon>
        <taxon>Flavobacteriia</taxon>
        <taxon>Flavobacteriales</taxon>
        <taxon>Crocinitomicaceae</taxon>
        <taxon>Putridiphycobacter</taxon>
    </lineage>
</organism>
<evidence type="ECO:0000313" key="2">
    <source>
        <dbReference type="EMBL" id="PZE18196.1"/>
    </source>
</evidence>
<name>A0A2W1NJR4_9FLAO</name>
<feature type="chain" id="PRO_5015843743" description="Outer membrane protein beta-barrel domain-containing protein" evidence="1">
    <location>
        <begin position="19"/>
        <end position="197"/>
    </location>
</feature>
<reference evidence="2 3" key="1">
    <citation type="submission" date="2018-06" db="EMBL/GenBank/DDBJ databases">
        <title>The draft genome sequence of Crocinitomix sp. SM1701.</title>
        <authorList>
            <person name="Zhang X."/>
        </authorList>
    </citation>
    <scope>NUCLEOTIDE SEQUENCE [LARGE SCALE GENOMIC DNA]</scope>
    <source>
        <strain evidence="2 3">SM1701</strain>
    </source>
</reference>
<protein>
    <recommendedName>
        <fullName evidence="4">Outer membrane protein beta-barrel domain-containing protein</fullName>
    </recommendedName>
</protein>
<sequence length="197" mass="21819">MKKIILAFAIVLTTIANAQQKNKLELEYGLYLPSRGAVYGLSYQREIFQLKGNPFYVGVASSYGGPYGFRTTTRQEEGYFVGQKMSPYSIFHAGLVASLDLNSNKKRFGLIVSLETGFRNYAIPEVTSYETFSTVTSFGASIGFMNSSDVGVYFAPKINPYYRFQLKNTAINVGAYYKPLISSVFGQSTGLNLGIVF</sequence>
<keyword evidence="1" id="KW-0732">Signal</keyword>
<comment type="caution">
    <text evidence="2">The sequence shown here is derived from an EMBL/GenBank/DDBJ whole genome shotgun (WGS) entry which is preliminary data.</text>
</comment>
<feature type="signal peptide" evidence="1">
    <location>
        <begin position="1"/>
        <end position="18"/>
    </location>
</feature>
<accession>A0A2W1NJR4</accession>
<keyword evidence="3" id="KW-1185">Reference proteome</keyword>
<evidence type="ECO:0000256" key="1">
    <source>
        <dbReference type="SAM" id="SignalP"/>
    </source>
</evidence>